<proteinExistence type="predicted"/>
<dbReference type="STRING" id="574566.I0YWJ4"/>
<dbReference type="InterPro" id="IPR048382">
    <property type="entry name" value="BCAS3_WD40"/>
</dbReference>
<accession>I0YWJ4</accession>
<dbReference type="SUPFAM" id="SSF50978">
    <property type="entry name" value="WD40 repeat-like"/>
    <property type="match status" value="1"/>
</dbReference>
<feature type="region of interest" description="Disordered" evidence="1">
    <location>
        <begin position="651"/>
        <end position="672"/>
    </location>
</feature>
<evidence type="ECO:0000313" key="3">
    <source>
        <dbReference type="EMBL" id="EIE22763.1"/>
    </source>
</evidence>
<dbReference type="Proteomes" id="UP000007264">
    <property type="component" value="Unassembled WGS sequence"/>
</dbReference>
<organism evidence="3 4">
    <name type="scientific">Coccomyxa subellipsoidea (strain C-169)</name>
    <name type="common">Green microalga</name>
    <dbReference type="NCBI Taxonomy" id="574566"/>
    <lineage>
        <taxon>Eukaryota</taxon>
        <taxon>Viridiplantae</taxon>
        <taxon>Chlorophyta</taxon>
        <taxon>core chlorophytes</taxon>
        <taxon>Trebouxiophyceae</taxon>
        <taxon>Trebouxiophyceae incertae sedis</taxon>
        <taxon>Coccomyxaceae</taxon>
        <taxon>Coccomyxa</taxon>
        <taxon>Coccomyxa subellipsoidea</taxon>
    </lineage>
</organism>
<dbReference type="GO" id="GO:0042594">
    <property type="term" value="P:response to starvation"/>
    <property type="evidence" value="ECO:0007669"/>
    <property type="project" value="TreeGrafter"/>
</dbReference>
<dbReference type="Pfam" id="PF21034">
    <property type="entry name" value="BCAS3_WD40"/>
    <property type="match status" value="1"/>
</dbReference>
<dbReference type="InterPro" id="IPR015943">
    <property type="entry name" value="WD40/YVTN_repeat-like_dom_sf"/>
</dbReference>
<dbReference type="InterPro" id="IPR045142">
    <property type="entry name" value="BCAS3-like"/>
</dbReference>
<comment type="caution">
    <text evidence="3">The sequence shown here is derived from an EMBL/GenBank/DDBJ whole genome shotgun (WGS) entry which is preliminary data.</text>
</comment>
<protein>
    <recommendedName>
        <fullName evidence="2">BCAS3 WD40 domain-containing protein</fullName>
    </recommendedName>
</protein>
<reference evidence="3 4" key="1">
    <citation type="journal article" date="2012" name="Genome Biol.">
        <title>The genome of the polar eukaryotic microalga coccomyxa subellipsoidea reveals traits of cold adaptation.</title>
        <authorList>
            <person name="Blanc G."/>
            <person name="Agarkova I."/>
            <person name="Grimwood J."/>
            <person name="Kuo A."/>
            <person name="Brueggeman A."/>
            <person name="Dunigan D."/>
            <person name="Gurnon J."/>
            <person name="Ladunga I."/>
            <person name="Lindquist E."/>
            <person name="Lucas S."/>
            <person name="Pangilinan J."/>
            <person name="Proschold T."/>
            <person name="Salamov A."/>
            <person name="Schmutz J."/>
            <person name="Weeks D."/>
            <person name="Yamada T."/>
            <person name="Claverie J.M."/>
            <person name="Grigoriev I."/>
            <person name="Van Etten J."/>
            <person name="Lomsadze A."/>
            <person name="Borodovsky M."/>
        </authorList>
    </citation>
    <scope>NUCLEOTIDE SEQUENCE [LARGE SCALE GENOMIC DNA]</scope>
    <source>
        <strain evidence="3 4">C-169</strain>
    </source>
</reference>
<dbReference type="GeneID" id="17040750"/>
<sequence length="781" mass="81951">MRKELDSRPFTADVLADATADWRHFGPRIEALSIATLLGVTGADESQLGFDILLALTTDSSDKERITTVKFGELEYTPSKRNGVKIVRRSVLLVGYATGFQMWDLESGAPNLLVSRREGPVRFLEVLPMPQREDTPSSPLHGMRPCLAIVPVESAQPASPSAAGREGSVGVDGLESAGSPGLVQLYTLRTHSVVRTLTFTSRVLSVRASPRLLIVALDAQAGPCALQASRFRTCPLASVMAFDASTLQRTFSVVTYPAPCTRQLVDGERPAPGTAVPLALGPRWLAYASNQAVSGCAAPQSLVPASTRPAGGRLAGYESVGGYARAAAKTGGKHLLGLGEAGFKYVSSQVGQWRSGESPREEVGAGCGDAEVVGTVMVRDVVTRQVVAHFRAHTAPLLLLQWDGSGTLLVTASVHGHNINIFQVSPMRGDGRNGSGGGGAVHLMRLMRGLTPATIQDVAFSACGTLLSVSSARGTTHIYRLALPGAAENLAPHLAAALQAASGTAQAKPQRLGAVGRVRHTGILNGVIPGSSAAAAAVNLYSGSSGTDLVASSFLHRRKDPLAANAARGRSDTAGSAALAALEDLYVVHCDGLLLRHRLQLSAAPHEMADDVMGSSYGSTPDSVLCAEDGLGEVAVDAEEQWDLCRRTMEEELVEPTSSGGTAEGGPEEEREDRRVWMAHAETALTSPARPHLWADGQFHMLEMQTSKPPPSPTSARKVAGDKNGSPEPGGGPLQSSSILKVEAVPTRRLNMRSAAASPVTTDAAGIAVVRKPLRMPDTPR</sequence>
<feature type="domain" description="BCAS3 WD40" evidence="2">
    <location>
        <begin position="91"/>
        <end position="493"/>
    </location>
</feature>
<dbReference type="OrthoDB" id="25778at2759"/>
<keyword evidence="4" id="KW-1185">Reference proteome</keyword>
<name>I0YWJ4_COCSC</name>
<dbReference type="RefSeq" id="XP_005647307.1">
    <property type="nucleotide sequence ID" value="XM_005647250.1"/>
</dbReference>
<dbReference type="EMBL" id="AGSI01000009">
    <property type="protein sequence ID" value="EIE22763.1"/>
    <property type="molecule type" value="Genomic_DNA"/>
</dbReference>
<dbReference type="Gene3D" id="2.130.10.10">
    <property type="entry name" value="YVTN repeat-like/Quinoprotein amine dehydrogenase"/>
    <property type="match status" value="1"/>
</dbReference>
<dbReference type="KEGG" id="csl:COCSUDRAFT_63899"/>
<dbReference type="InterPro" id="IPR036322">
    <property type="entry name" value="WD40_repeat_dom_sf"/>
</dbReference>
<dbReference type="PANTHER" id="PTHR13268:SF0">
    <property type="entry name" value="BCAS3 MICROTUBULE ASSOCIATED CELL MIGRATION FACTOR"/>
    <property type="match status" value="1"/>
</dbReference>
<dbReference type="eggNOG" id="KOG2109">
    <property type="taxonomic scope" value="Eukaryota"/>
</dbReference>
<feature type="region of interest" description="Disordered" evidence="1">
    <location>
        <begin position="704"/>
        <end position="739"/>
    </location>
</feature>
<evidence type="ECO:0000259" key="2">
    <source>
        <dbReference type="Pfam" id="PF21034"/>
    </source>
</evidence>
<dbReference type="AlphaFoldDB" id="I0YWJ4"/>
<gene>
    <name evidence="3" type="ORF">COCSUDRAFT_63899</name>
</gene>
<dbReference type="GO" id="GO:0005737">
    <property type="term" value="C:cytoplasm"/>
    <property type="evidence" value="ECO:0007669"/>
    <property type="project" value="TreeGrafter"/>
</dbReference>
<evidence type="ECO:0000256" key="1">
    <source>
        <dbReference type="SAM" id="MobiDB-lite"/>
    </source>
</evidence>
<evidence type="ECO:0000313" key="4">
    <source>
        <dbReference type="Proteomes" id="UP000007264"/>
    </source>
</evidence>
<dbReference type="PANTHER" id="PTHR13268">
    <property type="entry name" value="BREAST CARCINOMA AMPLIFIED SEQUENCE 3"/>
    <property type="match status" value="1"/>
</dbReference>
<dbReference type="GO" id="GO:0006914">
    <property type="term" value="P:autophagy"/>
    <property type="evidence" value="ECO:0007669"/>
    <property type="project" value="InterPro"/>
</dbReference>